<accession>A0A523UY77</accession>
<comment type="caution">
    <text evidence="3">The sequence shown here is derived from an EMBL/GenBank/DDBJ whole genome shotgun (WGS) entry which is preliminary data.</text>
</comment>
<evidence type="ECO:0000313" key="4">
    <source>
        <dbReference type="Proteomes" id="UP000315525"/>
    </source>
</evidence>
<evidence type="ECO:0000256" key="1">
    <source>
        <dbReference type="SAM" id="SignalP"/>
    </source>
</evidence>
<organism evidence="3 4">
    <name type="scientific">candidate division TA06 bacterium</name>
    <dbReference type="NCBI Taxonomy" id="2250710"/>
    <lineage>
        <taxon>Bacteria</taxon>
        <taxon>Bacteria division TA06</taxon>
    </lineage>
</organism>
<evidence type="ECO:0000259" key="2">
    <source>
        <dbReference type="Pfam" id="PF13860"/>
    </source>
</evidence>
<dbReference type="NCBIfam" id="TIGR04183">
    <property type="entry name" value="Por_Secre_tail"/>
    <property type="match status" value="1"/>
</dbReference>
<sequence>MLRLRFCLRLSTLMLVVFGLALLSSGLDSARADEVSTSGGPVTQNAVRSNTPKNVQEIIPNIYGVQTETEVNHGRIEPASKADESVRHWRREKTTSQEPIWQKLENLTPAERENALIKLELPTGMSQEVLAQAEKVEDAWNNGAYGHALYLFRELGKLMDIQQVAVGVSWKTPIETPKRQNLWGSDVRIGTRDDIYNEELDFDGGTGHLFAAVLLDDAGTFRWTVNISTDDGASWSESYSWFAGYEINDISATVVGGFFWVSYTGNTDQESARLRRHLVSDGSSDATYGFKTIFDKNSEIRDLDLSANAEATNNRVYYSAILADGSLVLFWDDAGGLSFVEVATGVVDAERGLDSHWNQNFGSLHTWFSWIETDDDVHIAGWSGSNFNDFISELTGPVARFSSIGCWGDTVICVYENLGASTYWIKYLTSPNGGANWYWSYIGDTTAVGSWSPNVTGRMGGGWHVVYEVEIGGEPDTVFHTSNPSYWLPWTSIVPVNDFDVTTGGTVGPRIEWVPGNDYGTIYVASGANYCYFDRSNWVGVAEETRPNLTVPKVFTLNQSVPNPARSQVTVSYALAEESQVALKVYDITGRLVKTLAYGMEKAGYKEVTWDGRDEMGREVSTGTYFYRLTAGDFTAARKMTILR</sequence>
<protein>
    <submittedName>
        <fullName evidence="3">T9SS type A sorting domain-containing protein</fullName>
    </submittedName>
</protein>
<dbReference type="AlphaFoldDB" id="A0A523UY77"/>
<feature type="domain" description="FlgD/Vpr Ig-like" evidence="2">
    <location>
        <begin position="567"/>
        <end position="631"/>
    </location>
</feature>
<dbReference type="InterPro" id="IPR025965">
    <property type="entry name" value="FlgD/Vpr_Ig-like"/>
</dbReference>
<name>A0A523UY77_UNCT6</name>
<dbReference type="EMBL" id="SOJN01000020">
    <property type="protein sequence ID" value="TET47460.1"/>
    <property type="molecule type" value="Genomic_DNA"/>
</dbReference>
<dbReference type="Pfam" id="PF13860">
    <property type="entry name" value="FlgD_ig"/>
    <property type="match status" value="1"/>
</dbReference>
<proteinExistence type="predicted"/>
<gene>
    <name evidence="3" type="ORF">E3J62_01415</name>
</gene>
<feature type="chain" id="PRO_5022012859" evidence="1">
    <location>
        <begin position="31"/>
        <end position="644"/>
    </location>
</feature>
<keyword evidence="1" id="KW-0732">Signal</keyword>
<feature type="signal peptide" evidence="1">
    <location>
        <begin position="1"/>
        <end position="30"/>
    </location>
</feature>
<dbReference type="InterPro" id="IPR026444">
    <property type="entry name" value="Secre_tail"/>
</dbReference>
<dbReference type="Proteomes" id="UP000315525">
    <property type="component" value="Unassembled WGS sequence"/>
</dbReference>
<reference evidence="3 4" key="1">
    <citation type="submission" date="2019-03" db="EMBL/GenBank/DDBJ databases">
        <title>Metabolic potential of uncultured bacteria and archaea associated with petroleum seepage in deep-sea sediments.</title>
        <authorList>
            <person name="Dong X."/>
            <person name="Hubert C."/>
        </authorList>
    </citation>
    <scope>NUCLEOTIDE SEQUENCE [LARGE SCALE GENOMIC DNA]</scope>
    <source>
        <strain evidence="3">E44_bin18</strain>
    </source>
</reference>
<dbReference type="Gene3D" id="2.60.40.4070">
    <property type="match status" value="1"/>
</dbReference>
<evidence type="ECO:0000313" key="3">
    <source>
        <dbReference type="EMBL" id="TET47460.1"/>
    </source>
</evidence>